<evidence type="ECO:0008006" key="3">
    <source>
        <dbReference type="Google" id="ProtNLM"/>
    </source>
</evidence>
<sequence>MIDARNSGCPSTAEADVKEWGMIRRLGMLAALIAVTACGTGKSDDPGKFWFTAPQNDQQRSEVLQRVRNVDPCALIPKPALEKIGSIRSMESHDPTSCDVGLGSSEAYKGTSVDWSVVVAEVKNADKGRTETIGGVPVTFLSDADSGMPTDQLVQRTCAVTVQYPSHAAVMMHLDGPLGTDACETAKSLVPQLISEFAKEPQQGTVSPRTVLTGADPCAGLPKLSATAGPDDRREDKCDFVYRGDDVTVRYEYEQQKLIQGSQQTDFPGNYAVFLEPASDSDGYVTYTTVLGPELGSPAAGDFLGPRLPVVTVTGKNADALAEVTRQVLTLFP</sequence>
<dbReference type="AlphaFoldDB" id="A0A2S6AXZ9"/>
<dbReference type="Proteomes" id="UP000239874">
    <property type="component" value="Unassembled WGS sequence"/>
</dbReference>
<evidence type="ECO:0000313" key="2">
    <source>
        <dbReference type="Proteomes" id="UP000239874"/>
    </source>
</evidence>
<protein>
    <recommendedName>
        <fullName evidence="3">DUF3558 domain-containing protein</fullName>
    </recommendedName>
</protein>
<comment type="caution">
    <text evidence="1">The sequence shown here is derived from an EMBL/GenBank/DDBJ whole genome shotgun (WGS) entry which is preliminary data.</text>
</comment>
<dbReference type="EMBL" id="PSZC01000001">
    <property type="protein sequence ID" value="PPJ40122.1"/>
    <property type="molecule type" value="Genomic_DNA"/>
</dbReference>
<name>A0A2S6AXZ9_9NOCA</name>
<gene>
    <name evidence="1" type="ORF">C5E45_03365</name>
</gene>
<accession>A0A2S6AXZ9</accession>
<proteinExistence type="predicted"/>
<evidence type="ECO:0000313" key="1">
    <source>
        <dbReference type="EMBL" id="PPJ40122.1"/>
    </source>
</evidence>
<organism evidence="1 2">
    <name type="scientific">Nocardia nova</name>
    <dbReference type="NCBI Taxonomy" id="37330"/>
    <lineage>
        <taxon>Bacteria</taxon>
        <taxon>Bacillati</taxon>
        <taxon>Actinomycetota</taxon>
        <taxon>Actinomycetes</taxon>
        <taxon>Mycobacteriales</taxon>
        <taxon>Nocardiaceae</taxon>
        <taxon>Nocardia</taxon>
    </lineage>
</organism>
<reference evidence="1 2" key="1">
    <citation type="submission" date="2018-02" db="EMBL/GenBank/DDBJ databases">
        <title>8 Nocardia nova and 1 Nocardia cyriacigeorgica strain used for evolution to TMP-SMX.</title>
        <authorList>
            <person name="Mehta H."/>
            <person name="Weng J."/>
            <person name="Shamoo Y."/>
        </authorList>
    </citation>
    <scope>NUCLEOTIDE SEQUENCE [LARGE SCALE GENOMIC DNA]</scope>
    <source>
        <strain evidence="1 2">MDA3139</strain>
    </source>
</reference>